<dbReference type="InterPro" id="IPR044644">
    <property type="entry name" value="DinF-like"/>
</dbReference>
<keyword evidence="5 7" id="KW-0472">Membrane</keyword>
<sequence length="509" mass="52585">MRTALLALLLHAALAFHPPRTPSLRMAAPPPADGMPPPPSAEEPAAPAALGAAGRRRLLTSLPCGDALDRRIALVALPSAANFAVAPLVGAVDTFWVGQMGDALALAGQGAANTCFFACFFLVAFIPTVTAPLVASAAGEGDMERARQRICEALYLANVIGAAGTLLLVARPEWVLRLVLSSSAPAMPYAVNYLRFRSISLVPALFSSVSFAAFRGTLDTVTPLKVSLASNVLNLLLDPILIFGAGLGVAGAALATALAELLSGGVYLALLLRRKLASFALMLRPPRAASLLPLLQGALAILMRQAALNVAFVSATRTAQLMDPSGVAAAAYSITNQMYSLGLVVMLAIQSTGATIVPAAIAKDGVGGGRAVADRLLTWSLITSVVFAVMQVALLEPLTNLFTTIPAVREAVRKPAIISALVQSFNGPLFAGEGILMGVGGFGFLSAATASGVAVMVGCLKLSSWYGGGITGIWLSLGAFHVLQFGAVVFHHLRISPLARVKTVNQLEP</sequence>
<feature type="transmembrane region" description="Helical" evidence="7">
    <location>
        <begin position="111"/>
        <end position="138"/>
    </location>
</feature>
<dbReference type="EMBL" id="JBGBPQ010000005">
    <property type="protein sequence ID" value="KAL1524557.1"/>
    <property type="molecule type" value="Genomic_DNA"/>
</dbReference>
<feature type="transmembrane region" description="Helical" evidence="7">
    <location>
        <begin position="472"/>
        <end position="493"/>
    </location>
</feature>
<evidence type="ECO:0000256" key="8">
    <source>
        <dbReference type="SAM" id="SignalP"/>
    </source>
</evidence>
<comment type="subcellular location">
    <subcellularLocation>
        <location evidence="1">Membrane</location>
        <topology evidence="1">Multi-pass membrane protein</topology>
    </subcellularLocation>
</comment>
<dbReference type="InterPro" id="IPR002528">
    <property type="entry name" value="MATE_fam"/>
</dbReference>
<feature type="transmembrane region" description="Helical" evidence="7">
    <location>
        <begin position="435"/>
        <end position="460"/>
    </location>
</feature>
<accession>A0AB34JU64</accession>
<comment type="caution">
    <text evidence="9">The sequence shown here is derived from an EMBL/GenBank/DDBJ whole genome shotgun (WGS) entry which is preliminary data.</text>
</comment>
<dbReference type="NCBIfam" id="TIGR00797">
    <property type="entry name" value="matE"/>
    <property type="match status" value="1"/>
</dbReference>
<feature type="transmembrane region" description="Helical" evidence="7">
    <location>
        <begin position="150"/>
        <end position="168"/>
    </location>
</feature>
<keyword evidence="8" id="KW-0732">Signal</keyword>
<evidence type="ECO:0008006" key="11">
    <source>
        <dbReference type="Google" id="ProtNLM"/>
    </source>
</evidence>
<reference evidence="9 10" key="1">
    <citation type="journal article" date="2024" name="Science">
        <title>Giant polyketide synthase enzymes in the biosynthesis of giant marine polyether toxins.</title>
        <authorList>
            <person name="Fallon T.R."/>
            <person name="Shende V.V."/>
            <person name="Wierzbicki I.H."/>
            <person name="Pendleton A.L."/>
            <person name="Watervoot N.F."/>
            <person name="Auber R.P."/>
            <person name="Gonzalez D.J."/>
            <person name="Wisecaver J.H."/>
            <person name="Moore B.S."/>
        </authorList>
    </citation>
    <scope>NUCLEOTIDE SEQUENCE [LARGE SCALE GENOMIC DNA]</scope>
    <source>
        <strain evidence="9 10">12B1</strain>
    </source>
</reference>
<dbReference type="GO" id="GO:0016020">
    <property type="term" value="C:membrane"/>
    <property type="evidence" value="ECO:0007669"/>
    <property type="project" value="UniProtKB-SubCell"/>
</dbReference>
<feature type="region of interest" description="Disordered" evidence="6">
    <location>
        <begin position="23"/>
        <end position="47"/>
    </location>
</feature>
<feature type="transmembrane region" description="Helical" evidence="7">
    <location>
        <begin position="201"/>
        <end position="218"/>
    </location>
</feature>
<feature type="compositionally biased region" description="Pro residues" evidence="6">
    <location>
        <begin position="28"/>
        <end position="41"/>
    </location>
</feature>
<keyword evidence="3 7" id="KW-0812">Transmembrane</keyword>
<feature type="transmembrane region" description="Helical" evidence="7">
    <location>
        <begin position="373"/>
        <end position="394"/>
    </location>
</feature>
<dbReference type="PANTHER" id="PTHR42893">
    <property type="entry name" value="PROTEIN DETOXIFICATION 44, CHLOROPLASTIC-RELATED"/>
    <property type="match status" value="1"/>
</dbReference>
<evidence type="ECO:0000256" key="6">
    <source>
        <dbReference type="SAM" id="MobiDB-lite"/>
    </source>
</evidence>
<protein>
    <recommendedName>
        <fullName evidence="11">Protein DETOXIFICATION</fullName>
    </recommendedName>
</protein>
<dbReference type="AlphaFoldDB" id="A0AB34JU64"/>
<organism evidence="9 10">
    <name type="scientific">Prymnesium parvum</name>
    <name type="common">Toxic golden alga</name>
    <dbReference type="NCBI Taxonomy" id="97485"/>
    <lineage>
        <taxon>Eukaryota</taxon>
        <taxon>Haptista</taxon>
        <taxon>Haptophyta</taxon>
        <taxon>Prymnesiophyceae</taxon>
        <taxon>Prymnesiales</taxon>
        <taxon>Prymnesiaceae</taxon>
        <taxon>Prymnesium</taxon>
    </lineage>
</organism>
<name>A0AB34JU64_PRYPA</name>
<keyword evidence="4 7" id="KW-1133">Transmembrane helix</keyword>
<keyword evidence="10" id="KW-1185">Reference proteome</keyword>
<gene>
    <name evidence="9" type="ORF">AB1Y20_019448</name>
</gene>
<evidence type="ECO:0000313" key="10">
    <source>
        <dbReference type="Proteomes" id="UP001515480"/>
    </source>
</evidence>
<feature type="transmembrane region" description="Helical" evidence="7">
    <location>
        <begin position="339"/>
        <end position="361"/>
    </location>
</feature>
<dbReference type="GO" id="GO:0042910">
    <property type="term" value="F:xenobiotic transmembrane transporter activity"/>
    <property type="evidence" value="ECO:0007669"/>
    <property type="project" value="InterPro"/>
</dbReference>
<evidence type="ECO:0000256" key="3">
    <source>
        <dbReference type="ARBA" id="ARBA00022692"/>
    </source>
</evidence>
<dbReference type="Proteomes" id="UP001515480">
    <property type="component" value="Unassembled WGS sequence"/>
</dbReference>
<feature type="transmembrane region" description="Helical" evidence="7">
    <location>
        <begin position="240"/>
        <end position="270"/>
    </location>
</feature>
<evidence type="ECO:0000256" key="1">
    <source>
        <dbReference type="ARBA" id="ARBA00004141"/>
    </source>
</evidence>
<evidence type="ECO:0000256" key="7">
    <source>
        <dbReference type="SAM" id="Phobius"/>
    </source>
</evidence>
<evidence type="ECO:0000256" key="5">
    <source>
        <dbReference type="ARBA" id="ARBA00023136"/>
    </source>
</evidence>
<evidence type="ECO:0000313" key="9">
    <source>
        <dbReference type="EMBL" id="KAL1524557.1"/>
    </source>
</evidence>
<proteinExistence type="inferred from homology"/>
<dbReference type="Pfam" id="PF01554">
    <property type="entry name" value="MatE"/>
    <property type="match status" value="2"/>
</dbReference>
<evidence type="ECO:0000256" key="2">
    <source>
        <dbReference type="ARBA" id="ARBA00010199"/>
    </source>
</evidence>
<feature type="signal peptide" evidence="8">
    <location>
        <begin position="1"/>
        <end position="15"/>
    </location>
</feature>
<evidence type="ECO:0000256" key="4">
    <source>
        <dbReference type="ARBA" id="ARBA00022989"/>
    </source>
</evidence>
<dbReference type="GO" id="GO:0015297">
    <property type="term" value="F:antiporter activity"/>
    <property type="evidence" value="ECO:0007669"/>
    <property type="project" value="InterPro"/>
</dbReference>
<feature type="chain" id="PRO_5044232909" description="Protein DETOXIFICATION" evidence="8">
    <location>
        <begin position="16"/>
        <end position="509"/>
    </location>
</feature>
<comment type="similarity">
    <text evidence="2">Belongs to the multi antimicrobial extrusion (MATE) (TC 2.A.66.1) family.</text>
</comment>
<dbReference type="PANTHER" id="PTHR42893:SF46">
    <property type="entry name" value="PROTEIN DETOXIFICATION 44, CHLOROPLASTIC"/>
    <property type="match status" value="1"/>
</dbReference>